<dbReference type="CTD" id="8231563"/>
<comment type="subcellular location">
    <subcellularLocation>
        <location evidence="1 8">Cell membrane</location>
        <topology evidence="1 8">Multi-pass membrane protein</topology>
    </subcellularLocation>
</comment>
<reference evidence="10" key="2">
    <citation type="submission" date="2007-04" db="EMBL/GenBank/DDBJ databases">
        <title>The genome of the human body louse.</title>
        <authorList>
            <consortium name="The Human Body Louse Genome Consortium"/>
            <person name="Kirkness E."/>
            <person name="Walenz B."/>
            <person name="Hass B."/>
            <person name="Bruggner R."/>
            <person name="Strausberg R."/>
        </authorList>
    </citation>
    <scope>NUCLEOTIDE SEQUENCE</scope>
    <source>
        <strain evidence="10">USDA</strain>
    </source>
</reference>
<feature type="transmembrane region" description="Helical" evidence="8">
    <location>
        <begin position="656"/>
        <end position="681"/>
    </location>
</feature>
<dbReference type="Pfam" id="PF07648">
    <property type="entry name" value="Kazal_2"/>
    <property type="match status" value="1"/>
</dbReference>
<dbReference type="FunCoup" id="E0VXM5">
    <property type="interactions" value="47"/>
</dbReference>
<proteinExistence type="inferred from homology"/>
<accession>E0VXM5</accession>
<dbReference type="GO" id="GO:0015347">
    <property type="term" value="F:sodium-independent organic anion transmembrane transporter activity"/>
    <property type="evidence" value="ECO:0007669"/>
    <property type="project" value="TreeGrafter"/>
</dbReference>
<dbReference type="GeneID" id="8231563"/>
<dbReference type="eggNOG" id="KOG3626">
    <property type="taxonomic scope" value="Eukaryota"/>
</dbReference>
<dbReference type="HOGENOM" id="CLU_008954_1_3_1"/>
<dbReference type="EMBL" id="DS235833">
    <property type="protein sequence ID" value="EEB18131.1"/>
    <property type="molecule type" value="Genomic_DNA"/>
</dbReference>
<evidence type="ECO:0000256" key="6">
    <source>
        <dbReference type="ARBA" id="ARBA00023136"/>
    </source>
</evidence>
<name>E0VXM5_PEDHC</name>
<evidence type="ECO:0000256" key="4">
    <source>
        <dbReference type="ARBA" id="ARBA00022692"/>
    </source>
</evidence>
<dbReference type="KEGG" id="phu:Phum_PHUM502970"/>
<feature type="transmembrane region" description="Helical" evidence="8">
    <location>
        <begin position="708"/>
        <end position="732"/>
    </location>
</feature>
<dbReference type="InterPro" id="IPR036058">
    <property type="entry name" value="Kazal_dom_sf"/>
</dbReference>
<evidence type="ECO:0000256" key="8">
    <source>
        <dbReference type="RuleBase" id="RU362056"/>
    </source>
</evidence>
<dbReference type="VEuPathDB" id="VectorBase:PHUM502970"/>
<feature type="transmembrane region" description="Helical" evidence="8">
    <location>
        <begin position="354"/>
        <end position="375"/>
    </location>
</feature>
<dbReference type="PANTHER" id="PTHR11388:SF76">
    <property type="entry name" value="SOLUTE CARRIER ORGANIC ANION TRANSPORTER FAMILY MEMBER"/>
    <property type="match status" value="1"/>
</dbReference>
<dbReference type="EnsemblMetazoa" id="PHUM502970-RA">
    <property type="protein sequence ID" value="PHUM502970-PA"/>
    <property type="gene ID" value="PHUM502970"/>
</dbReference>
<feature type="transmembrane region" description="Helical" evidence="8">
    <location>
        <begin position="193"/>
        <end position="215"/>
    </location>
</feature>
<dbReference type="CDD" id="cd17336">
    <property type="entry name" value="MFS_SLCO_OATP"/>
    <property type="match status" value="1"/>
</dbReference>
<keyword evidence="6 8" id="KW-0472">Membrane</keyword>
<sequence length="751" mass="83824">MEAGEQELKLLNDNNKMAATVTAVTTTTTTTTTTNFLNVNHTNHEGVEKEKNTIDVRDFELINEKYEMEKVIRRPSSALPKSPTVTSEEMDQYSDMFKDMPLTEETTCGISCFRSSFLQKFANKKVYVLLYGLLGCFNSATYAYFNGTITSLEKRFRISSRTTGLISVGNDISQIFISVFLSYYAGKGHRPRWIAFGMYTVVLFCLLTALPHVLYGPGEDSLQLTVEYGGQANLNASDTFAFFEKQKKKTLCDTNRTVGCMKESEDLYPKMILFVAQLIGGVGGSVYYSLGVTYMDDNIQKSKTPVLISFAYFLRMLGPAIGYALASFCLKLYVSPNLHPTINLNDPRWLGAWWLGWLILGGILAFLSALIALFPKTLPRAAVRRAIALEKNKGQPQEPETKPSMKDMLTTIKRLMKNKTYVYNNLASIFYCIGYMPYWIFMPKYIETQYKLSASYSSFVTGTVGLVFSAIGVVLSGIVISRYKPRARILAAWNMFIGVISVLGMISYMYLGCDNPTEINSTVQDYNVTKTCNLDCKCDYISYSPVCSEHHETFISPCHAGCRESYSLSKNKKVFTECSCIEPNPENPFGNLTSEEIVNPSSPFGKAISGTCPLNCSTAFHIFLGVVCMLKFFGATGRSSNFLVGVRCVEEKDKPVAMGFSVTVLSLFAFVPSPILFGYILDTTCMVWGKTCTGTGNCWLYDGYNLRYVMNIIAAILVAIGTFFDGCVWYYVKELKIFDEEIKIKAVGTGD</sequence>
<feature type="transmembrane region" description="Helical" evidence="8">
    <location>
        <begin position="460"/>
        <end position="480"/>
    </location>
</feature>
<reference evidence="11" key="3">
    <citation type="submission" date="2021-02" db="UniProtKB">
        <authorList>
            <consortium name="EnsemblMetazoa"/>
        </authorList>
    </citation>
    <scope>IDENTIFICATION</scope>
    <source>
        <strain evidence="11">USDA</strain>
    </source>
</reference>
<evidence type="ECO:0000313" key="12">
    <source>
        <dbReference type="Proteomes" id="UP000009046"/>
    </source>
</evidence>
<dbReference type="OrthoDB" id="5062115at2759"/>
<dbReference type="EMBL" id="AAZO01006112">
    <property type="status" value="NOT_ANNOTATED_CDS"/>
    <property type="molecule type" value="Genomic_DNA"/>
</dbReference>
<feature type="transmembrane region" description="Helical" evidence="8">
    <location>
        <begin position="165"/>
        <end position="186"/>
    </location>
</feature>
<dbReference type="AlphaFoldDB" id="E0VXM5"/>
<dbReference type="PROSITE" id="PS51465">
    <property type="entry name" value="KAZAL_2"/>
    <property type="match status" value="1"/>
</dbReference>
<dbReference type="InterPro" id="IPR004156">
    <property type="entry name" value="OATP"/>
</dbReference>
<feature type="transmembrane region" description="Helical" evidence="8">
    <location>
        <begin position="312"/>
        <end position="334"/>
    </location>
</feature>
<keyword evidence="3" id="KW-1003">Cell membrane</keyword>
<keyword evidence="8" id="KW-0406">Ion transport</keyword>
<dbReference type="NCBIfam" id="TIGR00805">
    <property type="entry name" value="oat"/>
    <property type="match status" value="1"/>
</dbReference>
<evidence type="ECO:0000313" key="10">
    <source>
        <dbReference type="EMBL" id="EEB18131.1"/>
    </source>
</evidence>
<evidence type="ECO:0000256" key="1">
    <source>
        <dbReference type="ARBA" id="ARBA00004651"/>
    </source>
</evidence>
<dbReference type="GO" id="GO:0016323">
    <property type="term" value="C:basolateral plasma membrane"/>
    <property type="evidence" value="ECO:0007669"/>
    <property type="project" value="TreeGrafter"/>
</dbReference>
<dbReference type="InterPro" id="IPR002350">
    <property type="entry name" value="Kazal_dom"/>
</dbReference>
<keyword evidence="12" id="KW-1185">Reference proteome</keyword>
<dbReference type="Proteomes" id="UP000009046">
    <property type="component" value="Unassembled WGS sequence"/>
</dbReference>
<reference evidence="10" key="1">
    <citation type="submission" date="2007-04" db="EMBL/GenBank/DDBJ databases">
        <title>Annotation of Pediculus humanus corporis strain USDA.</title>
        <authorList>
            <person name="Kirkness E."/>
            <person name="Hannick L."/>
            <person name="Hass B."/>
            <person name="Bruggner R."/>
            <person name="Lawson D."/>
            <person name="Bidwell S."/>
            <person name="Joardar V."/>
            <person name="Caler E."/>
            <person name="Walenz B."/>
            <person name="Inman J."/>
            <person name="Schobel S."/>
            <person name="Galinsky K."/>
            <person name="Amedeo P."/>
            <person name="Strausberg R."/>
        </authorList>
    </citation>
    <scope>NUCLEOTIDE SEQUENCE</scope>
    <source>
        <strain evidence="10">USDA</strain>
    </source>
</reference>
<dbReference type="PANTHER" id="PTHR11388">
    <property type="entry name" value="ORGANIC ANION TRANSPORTER"/>
    <property type="match status" value="1"/>
</dbReference>
<organism>
    <name type="scientific">Pediculus humanus subsp. corporis</name>
    <name type="common">Body louse</name>
    <dbReference type="NCBI Taxonomy" id="121224"/>
    <lineage>
        <taxon>Eukaryota</taxon>
        <taxon>Metazoa</taxon>
        <taxon>Ecdysozoa</taxon>
        <taxon>Arthropoda</taxon>
        <taxon>Hexapoda</taxon>
        <taxon>Insecta</taxon>
        <taxon>Pterygota</taxon>
        <taxon>Neoptera</taxon>
        <taxon>Paraneoptera</taxon>
        <taxon>Psocodea</taxon>
        <taxon>Troctomorpha</taxon>
        <taxon>Phthiraptera</taxon>
        <taxon>Anoplura</taxon>
        <taxon>Pediculidae</taxon>
        <taxon>Pediculus</taxon>
    </lineage>
</organism>
<keyword evidence="7" id="KW-1015">Disulfide bond</keyword>
<keyword evidence="4 8" id="KW-0812">Transmembrane</keyword>
<evidence type="ECO:0000259" key="9">
    <source>
        <dbReference type="PROSITE" id="PS51465"/>
    </source>
</evidence>
<dbReference type="SUPFAM" id="SSF100895">
    <property type="entry name" value="Kazal-type serine protease inhibitors"/>
    <property type="match status" value="1"/>
</dbReference>
<dbReference type="GO" id="GO:0043252">
    <property type="term" value="P:sodium-independent organic anion transport"/>
    <property type="evidence" value="ECO:0007669"/>
    <property type="project" value="TreeGrafter"/>
</dbReference>
<evidence type="ECO:0000256" key="5">
    <source>
        <dbReference type="ARBA" id="ARBA00022989"/>
    </source>
</evidence>
<feature type="transmembrane region" description="Helical" evidence="8">
    <location>
        <begin position="492"/>
        <end position="511"/>
    </location>
</feature>
<feature type="transmembrane region" description="Helical" evidence="8">
    <location>
        <begin position="421"/>
        <end position="440"/>
    </location>
</feature>
<evidence type="ECO:0000313" key="11">
    <source>
        <dbReference type="EnsemblMetazoa" id="PHUM502970-PA"/>
    </source>
</evidence>
<feature type="transmembrane region" description="Helical" evidence="8">
    <location>
        <begin position="126"/>
        <end position="145"/>
    </location>
</feature>
<feature type="domain" description="Kazal-like" evidence="9">
    <location>
        <begin position="526"/>
        <end position="579"/>
    </location>
</feature>
<dbReference type="RefSeq" id="XP_002430869.1">
    <property type="nucleotide sequence ID" value="XM_002430824.1"/>
</dbReference>
<feature type="transmembrane region" description="Helical" evidence="8">
    <location>
        <begin position="618"/>
        <end position="635"/>
    </location>
</feature>
<comment type="similarity">
    <text evidence="2 8">Belongs to the organo anion transporter (TC 2.A.60) family.</text>
</comment>
<protein>
    <recommendedName>
        <fullName evidence="8">Solute carrier organic anion transporter family member</fullName>
    </recommendedName>
</protein>
<gene>
    <name evidence="11" type="primary">8231563</name>
    <name evidence="10" type="ORF">Phum_PHUM502970</name>
</gene>
<dbReference type="Pfam" id="PF03137">
    <property type="entry name" value="OATP"/>
    <property type="match status" value="1"/>
</dbReference>
<dbReference type="InterPro" id="IPR036259">
    <property type="entry name" value="MFS_trans_sf"/>
</dbReference>
<dbReference type="Gene3D" id="1.20.1250.20">
    <property type="entry name" value="MFS general substrate transporter like domains"/>
    <property type="match status" value="1"/>
</dbReference>
<dbReference type="InParanoid" id="E0VXM5"/>
<feature type="transmembrane region" description="Helical" evidence="8">
    <location>
        <begin position="271"/>
        <end position="291"/>
    </location>
</feature>
<dbReference type="GO" id="GO:0006811">
    <property type="term" value="P:monoatomic ion transport"/>
    <property type="evidence" value="ECO:0007669"/>
    <property type="project" value="UniProtKB-KW"/>
</dbReference>
<dbReference type="OMA" id="TTNKTYM"/>
<dbReference type="SUPFAM" id="SSF103473">
    <property type="entry name" value="MFS general substrate transporter"/>
    <property type="match status" value="1"/>
</dbReference>
<evidence type="ECO:0000256" key="7">
    <source>
        <dbReference type="ARBA" id="ARBA00023157"/>
    </source>
</evidence>
<keyword evidence="5 8" id="KW-1133">Transmembrane helix</keyword>
<keyword evidence="8" id="KW-0813">Transport</keyword>
<evidence type="ECO:0000256" key="3">
    <source>
        <dbReference type="ARBA" id="ARBA00022475"/>
    </source>
</evidence>
<evidence type="ECO:0000256" key="2">
    <source>
        <dbReference type="ARBA" id="ARBA00009657"/>
    </source>
</evidence>